<gene>
    <name evidence="2" type="primary">ORF101182</name>
</gene>
<feature type="compositionally biased region" description="Low complexity" evidence="1">
    <location>
        <begin position="44"/>
        <end position="54"/>
    </location>
</feature>
<reference evidence="2" key="1">
    <citation type="submission" date="2014-12" db="EMBL/GenBank/DDBJ databases">
        <title>Insight into the proteome of Arion vulgaris.</title>
        <authorList>
            <person name="Aradska J."/>
            <person name="Bulat T."/>
            <person name="Smidak R."/>
            <person name="Sarate P."/>
            <person name="Gangsoo J."/>
            <person name="Sialana F."/>
            <person name="Bilban M."/>
            <person name="Lubec G."/>
        </authorList>
    </citation>
    <scope>NUCLEOTIDE SEQUENCE</scope>
    <source>
        <tissue evidence="2">Skin</tissue>
    </source>
</reference>
<feature type="compositionally biased region" description="Basic and acidic residues" evidence="1">
    <location>
        <begin position="10"/>
        <end position="20"/>
    </location>
</feature>
<protein>
    <submittedName>
        <fullName evidence="2">Uncharacterized protein</fullName>
    </submittedName>
</protein>
<feature type="non-terminal residue" evidence="2">
    <location>
        <position position="1"/>
    </location>
</feature>
<accession>A0A0B7A7R5</accession>
<proteinExistence type="predicted"/>
<dbReference type="AlphaFoldDB" id="A0A0B7A7R5"/>
<organism evidence="2">
    <name type="scientific">Arion vulgaris</name>
    <dbReference type="NCBI Taxonomy" id="1028688"/>
    <lineage>
        <taxon>Eukaryota</taxon>
        <taxon>Metazoa</taxon>
        <taxon>Spiralia</taxon>
        <taxon>Lophotrochozoa</taxon>
        <taxon>Mollusca</taxon>
        <taxon>Gastropoda</taxon>
        <taxon>Heterobranchia</taxon>
        <taxon>Euthyneura</taxon>
        <taxon>Panpulmonata</taxon>
        <taxon>Eupulmonata</taxon>
        <taxon>Stylommatophora</taxon>
        <taxon>Helicina</taxon>
        <taxon>Arionoidea</taxon>
        <taxon>Arionidae</taxon>
        <taxon>Arion</taxon>
    </lineage>
</organism>
<evidence type="ECO:0000256" key="1">
    <source>
        <dbReference type="SAM" id="MobiDB-lite"/>
    </source>
</evidence>
<evidence type="ECO:0000313" key="2">
    <source>
        <dbReference type="EMBL" id="CEK76712.1"/>
    </source>
</evidence>
<sequence>GSNQPNVKYNENKSEFKDGKIESKQNNFYLAPTNKDFKSDDSKNLSSIKNRSLSSSKEDLLDINSIKLRTVMPERKDLQKETKVAAYD</sequence>
<name>A0A0B7A7R5_9EUPU</name>
<feature type="region of interest" description="Disordered" evidence="1">
    <location>
        <begin position="31"/>
        <end position="54"/>
    </location>
</feature>
<feature type="non-terminal residue" evidence="2">
    <location>
        <position position="88"/>
    </location>
</feature>
<dbReference type="EMBL" id="HACG01029847">
    <property type="protein sequence ID" value="CEK76712.1"/>
    <property type="molecule type" value="Transcribed_RNA"/>
</dbReference>
<feature type="region of interest" description="Disordered" evidence="1">
    <location>
        <begin position="1"/>
        <end position="20"/>
    </location>
</feature>